<dbReference type="GO" id="GO:0004523">
    <property type="term" value="F:RNA-DNA hybrid ribonuclease activity"/>
    <property type="evidence" value="ECO:0007669"/>
    <property type="project" value="InterPro"/>
</dbReference>
<gene>
    <name evidence="2" type="ORF">QTO34_012327</name>
</gene>
<dbReference type="InterPro" id="IPR002156">
    <property type="entry name" value="RNaseH_domain"/>
</dbReference>
<evidence type="ECO:0000313" key="3">
    <source>
        <dbReference type="Proteomes" id="UP001177744"/>
    </source>
</evidence>
<comment type="caution">
    <text evidence="2">The sequence shown here is derived from an EMBL/GenBank/DDBJ whole genome shotgun (WGS) entry which is preliminary data.</text>
</comment>
<dbReference type="Proteomes" id="UP001177744">
    <property type="component" value="Unassembled WGS sequence"/>
</dbReference>
<dbReference type="Pfam" id="PF00075">
    <property type="entry name" value="RNase_H"/>
    <property type="match status" value="1"/>
</dbReference>
<organism evidence="2 3">
    <name type="scientific">Cnephaeus nilssonii</name>
    <name type="common">Northern bat</name>
    <name type="synonym">Eptesicus nilssonii</name>
    <dbReference type="NCBI Taxonomy" id="3371016"/>
    <lineage>
        <taxon>Eukaryota</taxon>
        <taxon>Metazoa</taxon>
        <taxon>Chordata</taxon>
        <taxon>Craniata</taxon>
        <taxon>Vertebrata</taxon>
        <taxon>Euteleostomi</taxon>
        <taxon>Mammalia</taxon>
        <taxon>Eutheria</taxon>
        <taxon>Laurasiatheria</taxon>
        <taxon>Chiroptera</taxon>
        <taxon>Yangochiroptera</taxon>
        <taxon>Vespertilionidae</taxon>
        <taxon>Cnephaeus</taxon>
    </lineage>
</organism>
<dbReference type="GO" id="GO:0003676">
    <property type="term" value="F:nucleic acid binding"/>
    <property type="evidence" value="ECO:0007669"/>
    <property type="project" value="InterPro"/>
</dbReference>
<keyword evidence="3" id="KW-1185">Reference proteome</keyword>
<proteinExistence type="predicted"/>
<dbReference type="InterPro" id="IPR012337">
    <property type="entry name" value="RNaseH-like_sf"/>
</dbReference>
<dbReference type="SUPFAM" id="SSF53098">
    <property type="entry name" value="Ribonuclease H-like"/>
    <property type="match status" value="1"/>
</dbReference>
<reference evidence="2" key="1">
    <citation type="submission" date="2023-06" db="EMBL/GenBank/DDBJ databases">
        <title>Reference genome for the Northern bat (Eptesicus nilssonii), a most northern bat species.</title>
        <authorList>
            <person name="Laine V.N."/>
            <person name="Pulliainen A.T."/>
            <person name="Lilley T.M."/>
        </authorList>
    </citation>
    <scope>NUCLEOTIDE SEQUENCE</scope>
    <source>
        <strain evidence="2">BLF_Eptnil</strain>
        <tissue evidence="2">Kidney</tissue>
    </source>
</reference>
<evidence type="ECO:0000313" key="2">
    <source>
        <dbReference type="EMBL" id="KAK1328752.1"/>
    </source>
</evidence>
<protein>
    <recommendedName>
        <fullName evidence="1">RNase H type-1 domain-containing protein</fullName>
    </recommendedName>
</protein>
<feature type="domain" description="RNase H type-1" evidence="1">
    <location>
        <begin position="111"/>
        <end position="181"/>
    </location>
</feature>
<dbReference type="InterPro" id="IPR036397">
    <property type="entry name" value="RNaseH_sf"/>
</dbReference>
<sequence>MMGQTQSTPMGTALLLDQPCVRFHKTLAINPASLLPDDDPEEPIHDCTEVTDAVQMAHPDLTDVPLSSPDKDRIRYAGAAVVTLDRTIWAQSLNRGTMAQKVELLVLIQAFQWGHSAIHRERGLPTAVKKDIKNKEEILALLKVIWLPRAVAMVHCKGHQKGETIEARGNRAADQTAKEAA</sequence>
<accession>A0AA40HDC0</accession>
<dbReference type="AlphaFoldDB" id="A0AA40HDC0"/>
<dbReference type="Gene3D" id="3.30.420.10">
    <property type="entry name" value="Ribonuclease H-like superfamily/Ribonuclease H"/>
    <property type="match status" value="1"/>
</dbReference>
<evidence type="ECO:0000259" key="1">
    <source>
        <dbReference type="Pfam" id="PF00075"/>
    </source>
</evidence>
<dbReference type="EMBL" id="JAULJE010000023">
    <property type="protein sequence ID" value="KAK1328752.1"/>
    <property type="molecule type" value="Genomic_DNA"/>
</dbReference>
<name>A0AA40HDC0_CNENI</name>